<accession>A0A5S4EGP8</accession>
<dbReference type="AlphaFoldDB" id="A0A5S4EGP8"/>
<protein>
    <submittedName>
        <fullName evidence="1">Transposase</fullName>
    </submittedName>
</protein>
<keyword evidence="2" id="KW-1185">Reference proteome</keyword>
<reference evidence="1 2" key="1">
    <citation type="submission" date="2019-04" db="EMBL/GenBank/DDBJ databases">
        <title>A novel phosphate-accumulating bacterium identified in bioreactor for phosphate removal from wastewater.</title>
        <authorList>
            <person name="Kotlyarov R.Y."/>
            <person name="Beletsky A.V."/>
            <person name="Kallistova A.Y."/>
            <person name="Dorofeev A.G."/>
            <person name="Nikolaev Y.Y."/>
            <person name="Pimenov N.V."/>
            <person name="Ravin N.V."/>
            <person name="Mardanov A.V."/>
        </authorList>
    </citation>
    <scope>NUCLEOTIDE SEQUENCE [LARGE SCALE GENOMIC DNA]</scope>
    <source>
        <strain evidence="1 2">Bin19</strain>
    </source>
</reference>
<evidence type="ECO:0000313" key="1">
    <source>
        <dbReference type="EMBL" id="TMQ74456.1"/>
    </source>
</evidence>
<gene>
    <name evidence="1" type="ORF">ACCUM_0758</name>
</gene>
<evidence type="ECO:0000313" key="2">
    <source>
        <dbReference type="Proteomes" id="UP000306324"/>
    </source>
</evidence>
<comment type="caution">
    <text evidence="1">The sequence shown here is derived from an EMBL/GenBank/DDBJ whole genome shotgun (WGS) entry which is preliminary data.</text>
</comment>
<dbReference type="RefSeq" id="WP_138679265.1">
    <property type="nucleotide sequence ID" value="NZ_SWAD01000209.1"/>
</dbReference>
<name>A0A5S4EGP8_9PROT</name>
<proteinExistence type="predicted"/>
<sequence>MGMTLHTPLRKNMMDSRPQSLVTLRGSVRHRVESVIGQLSERFSAELTGARKLWQWVTRLYRNVATHTLCVLINQSLGRPLLDFEGLATD</sequence>
<dbReference type="OrthoDB" id="160869at2"/>
<dbReference type="EMBL" id="SWAD01000209">
    <property type="protein sequence ID" value="TMQ74456.1"/>
    <property type="molecule type" value="Genomic_DNA"/>
</dbReference>
<organism evidence="1 2">
    <name type="scientific">Candidatus Accumulibacter phosphatis</name>
    <dbReference type="NCBI Taxonomy" id="327160"/>
    <lineage>
        <taxon>Bacteria</taxon>
        <taxon>Pseudomonadati</taxon>
        <taxon>Pseudomonadota</taxon>
        <taxon>Betaproteobacteria</taxon>
        <taxon>Candidatus Accumulibacter</taxon>
    </lineage>
</organism>
<dbReference type="Proteomes" id="UP000306324">
    <property type="component" value="Unassembled WGS sequence"/>
</dbReference>